<evidence type="ECO:0000256" key="3">
    <source>
        <dbReference type="ARBA" id="ARBA00022777"/>
    </source>
</evidence>
<keyword evidence="1" id="KW-0808">Transferase</keyword>
<dbReference type="GO" id="GO:0016301">
    <property type="term" value="F:kinase activity"/>
    <property type="evidence" value="ECO:0007669"/>
    <property type="project" value="UniProtKB-KW"/>
</dbReference>
<dbReference type="Gene3D" id="3.40.50.10240">
    <property type="entry name" value="Thiamin pyrophosphokinase, catalytic domain"/>
    <property type="match status" value="1"/>
</dbReference>
<accession>A0A923IZC5</accession>
<dbReference type="GO" id="GO:0005524">
    <property type="term" value="F:ATP binding"/>
    <property type="evidence" value="ECO:0007669"/>
    <property type="project" value="UniProtKB-KW"/>
</dbReference>
<evidence type="ECO:0000313" key="7">
    <source>
        <dbReference type="Proteomes" id="UP000617426"/>
    </source>
</evidence>
<keyword evidence="5" id="KW-0812">Transmembrane</keyword>
<feature type="transmembrane region" description="Helical" evidence="5">
    <location>
        <begin position="340"/>
        <end position="361"/>
    </location>
</feature>
<evidence type="ECO:0000256" key="2">
    <source>
        <dbReference type="ARBA" id="ARBA00022741"/>
    </source>
</evidence>
<keyword evidence="7" id="KW-1185">Reference proteome</keyword>
<gene>
    <name evidence="6" type="ORF">HD592_001144</name>
</gene>
<dbReference type="RefSeq" id="WP_184452465.1">
    <property type="nucleotide sequence ID" value="NZ_JACHMK010000001.1"/>
</dbReference>
<name>A0A923IZC5_9ACTO</name>
<dbReference type="SUPFAM" id="SSF63999">
    <property type="entry name" value="Thiamin pyrophosphokinase, catalytic domain"/>
    <property type="match status" value="1"/>
</dbReference>
<reference evidence="6" key="1">
    <citation type="submission" date="2020-08" db="EMBL/GenBank/DDBJ databases">
        <title>Sequencing the genomes of 1000 actinobacteria strains.</title>
        <authorList>
            <person name="Klenk H.-P."/>
        </authorList>
    </citation>
    <scope>NUCLEOTIDE SEQUENCE</scope>
    <source>
        <strain evidence="6">DSM 10695</strain>
    </source>
</reference>
<evidence type="ECO:0000256" key="1">
    <source>
        <dbReference type="ARBA" id="ARBA00022679"/>
    </source>
</evidence>
<dbReference type="EMBL" id="JACHMK010000001">
    <property type="protein sequence ID" value="MBB6334579.1"/>
    <property type="molecule type" value="Genomic_DNA"/>
</dbReference>
<dbReference type="NCBIfam" id="NF040608">
    <property type="entry name" value="division_SteA"/>
    <property type="match status" value="1"/>
</dbReference>
<dbReference type="InterPro" id="IPR047795">
    <property type="entry name" value="Put_SteA-like"/>
</dbReference>
<keyword evidence="3" id="KW-0418">Kinase</keyword>
<evidence type="ECO:0000313" key="6">
    <source>
        <dbReference type="EMBL" id="MBB6334579.1"/>
    </source>
</evidence>
<dbReference type="AlphaFoldDB" id="A0A923IZC5"/>
<organism evidence="6 7">
    <name type="scientific">Schaalia hyovaginalis</name>
    <dbReference type="NCBI Taxonomy" id="29316"/>
    <lineage>
        <taxon>Bacteria</taxon>
        <taxon>Bacillati</taxon>
        <taxon>Actinomycetota</taxon>
        <taxon>Actinomycetes</taxon>
        <taxon>Actinomycetales</taxon>
        <taxon>Actinomycetaceae</taxon>
        <taxon>Schaalia</taxon>
    </lineage>
</organism>
<sequence length="393" mass="41521">MMDELNAPGAPGADLRSRARVDGRIRTLVTRLEAGEIAVIDQLDLDRASAHALVSARPSAVLNAAPSTSGRHQVLGPKILLDAGIPVIDDLGPDIMSVREGQTLEIRGSEVRRDGVVIASGRRLDPSDLERDERELRRTISTQIGSFAATIDEYLALDGAVLRGEGVPAYSAQIASRPVLLVLDDARAESDLARAKRWIADAAPYVIGVDAGANIAAKSGCMPDLVVGDADRIDEKPLRRAKHRVVRRGHNGLAPGRERLDRMGLSCAEVEMSGTSEDAAILVATHSGATSIVVAGGRHDLDDFVDRGRSAMAPSFFSRLAAGDALISARAVAATHRPRIGGGWLAVLLLAMLACLGAALWSTPWGHDLFTSIITRANPFAAATDPGSWSGLV</sequence>
<keyword evidence="5" id="KW-1133">Transmembrane helix</keyword>
<keyword evidence="5" id="KW-0472">Membrane</keyword>
<comment type="caution">
    <text evidence="6">The sequence shown here is derived from an EMBL/GenBank/DDBJ whole genome shotgun (WGS) entry which is preliminary data.</text>
</comment>
<dbReference type="GO" id="GO:0009229">
    <property type="term" value="P:thiamine diphosphate biosynthetic process"/>
    <property type="evidence" value="ECO:0007669"/>
    <property type="project" value="InterPro"/>
</dbReference>
<evidence type="ECO:0000256" key="5">
    <source>
        <dbReference type="SAM" id="Phobius"/>
    </source>
</evidence>
<keyword evidence="4" id="KW-0067">ATP-binding</keyword>
<dbReference type="GO" id="GO:0004788">
    <property type="term" value="F:thiamine diphosphokinase activity"/>
    <property type="evidence" value="ECO:0007669"/>
    <property type="project" value="InterPro"/>
</dbReference>
<keyword evidence="2" id="KW-0547">Nucleotide-binding</keyword>
<evidence type="ECO:0000256" key="4">
    <source>
        <dbReference type="ARBA" id="ARBA00022840"/>
    </source>
</evidence>
<dbReference type="Proteomes" id="UP000617426">
    <property type="component" value="Unassembled WGS sequence"/>
</dbReference>
<dbReference type="InterPro" id="IPR036759">
    <property type="entry name" value="TPK_catalytic_sf"/>
</dbReference>
<proteinExistence type="predicted"/>
<protein>
    <submittedName>
        <fullName evidence="6">Membrane-anchored protein</fullName>
    </submittedName>
</protein>